<evidence type="ECO:0008006" key="4">
    <source>
        <dbReference type="Google" id="ProtNLM"/>
    </source>
</evidence>
<name>A0A813KID1_POLGL</name>
<dbReference type="EMBL" id="CAJNNW010029330">
    <property type="protein sequence ID" value="CAE8699863.1"/>
    <property type="molecule type" value="Genomic_DNA"/>
</dbReference>
<proteinExistence type="predicted"/>
<organism evidence="2 3">
    <name type="scientific">Polarella glacialis</name>
    <name type="common">Dinoflagellate</name>
    <dbReference type="NCBI Taxonomy" id="89957"/>
    <lineage>
        <taxon>Eukaryota</taxon>
        <taxon>Sar</taxon>
        <taxon>Alveolata</taxon>
        <taxon>Dinophyceae</taxon>
        <taxon>Suessiales</taxon>
        <taxon>Suessiaceae</taxon>
        <taxon>Polarella</taxon>
    </lineage>
</organism>
<evidence type="ECO:0000313" key="2">
    <source>
        <dbReference type="EMBL" id="CAE8699863.1"/>
    </source>
</evidence>
<gene>
    <name evidence="2" type="ORF">PGLA2088_LOCUS31340</name>
</gene>
<evidence type="ECO:0000313" key="3">
    <source>
        <dbReference type="Proteomes" id="UP000626109"/>
    </source>
</evidence>
<feature type="non-terminal residue" evidence="2">
    <location>
        <position position="1"/>
    </location>
</feature>
<evidence type="ECO:0000256" key="1">
    <source>
        <dbReference type="SAM" id="MobiDB-lite"/>
    </source>
</evidence>
<reference evidence="2" key="1">
    <citation type="submission" date="2021-02" db="EMBL/GenBank/DDBJ databases">
        <authorList>
            <person name="Dougan E. K."/>
            <person name="Rhodes N."/>
            <person name="Thang M."/>
            <person name="Chan C."/>
        </authorList>
    </citation>
    <scope>NUCLEOTIDE SEQUENCE</scope>
</reference>
<comment type="caution">
    <text evidence="2">The sequence shown here is derived from an EMBL/GenBank/DDBJ whole genome shotgun (WGS) entry which is preliminary data.</text>
</comment>
<accession>A0A813KID1</accession>
<feature type="non-terminal residue" evidence="2">
    <location>
        <position position="389"/>
    </location>
</feature>
<dbReference type="Proteomes" id="UP000626109">
    <property type="component" value="Unassembled WGS sequence"/>
</dbReference>
<dbReference type="AlphaFoldDB" id="A0A813KID1"/>
<sequence length="389" mass="40987">DPYDLDALRRIDEQLSKLVPEQEWEAKSILSLPGISDSASTVAGSAAVVPVAGSKARSVWSRASSSSSKALPGDPTLRQLAESREQQLEAKESQVALYALEAKLRDLQVLSIGNSGAAALSPELLRKLLMQAASESNVPDTTDKVLSLTAKAGELQAASESPELGALVPVVGAAANLLSLFEGGRFREAKLLLSELAAGSEELTFELGEAEFSLVQVEQGLRDLEADSAKSSAAQPAEEDPERPRSASAQAMSEMMRKLEELRLEADALGEPAQVLQVQPFVDETEVAVAPDDAATDDAVAEGSGLALPLLGGADVDLEDDDDDLASLLGYGGGDAFASGDEGSESRPLPPLEIKKALDFELPVGEGQWNDAELERVVRVMDAHFGEMP</sequence>
<protein>
    <recommendedName>
        <fullName evidence="4">Fibrous sheath-interacting protein 1</fullName>
    </recommendedName>
</protein>
<feature type="region of interest" description="Disordered" evidence="1">
    <location>
        <begin position="225"/>
        <end position="252"/>
    </location>
</feature>